<gene>
    <name evidence="5" type="ORF">JQC72_14730</name>
</gene>
<dbReference type="InterPro" id="IPR012310">
    <property type="entry name" value="DNA_ligase_ATP-dep_cent"/>
</dbReference>
<name>A0ABS2WMJ0_9BACL</name>
<evidence type="ECO:0000256" key="2">
    <source>
        <dbReference type="ARBA" id="ARBA00022598"/>
    </source>
</evidence>
<evidence type="ECO:0000256" key="1">
    <source>
        <dbReference type="ARBA" id="ARBA00007572"/>
    </source>
</evidence>
<comment type="catalytic activity">
    <reaction evidence="3">
        <text>ATP + (deoxyribonucleotide)n-3'-hydroxyl + 5'-phospho-(deoxyribonucleotide)m = (deoxyribonucleotide)n+m + AMP + diphosphate.</text>
        <dbReference type="EC" id="6.5.1.1"/>
    </reaction>
</comment>
<sequence length="284" mass="32562">MFIEPMLAHQSDRPFDSDEYIAEPKMDGFRLLLSTVDGIRGYTRHGNDVTDRFPELSKLSVPPETVLDGELIVTGDGGRPDFEAVMRRLQAGKQEKIQRLSHQLPVQYIVFDILYHRGQDITKQPLMERKAILSKAIDEDNTIATIRYVDGCGTDLFNVCSKMDLEGIVLKKKDAPYLAGKRSKAWQKVINYKEAEVVITGYRKSEFGWMIGIEEGNDIRPVGILELGVVPAERKALYEVSNLIKIAENEQFIYLEPRLRCKVKFRGWTSKGYMRLPVFQHFIF</sequence>
<feature type="domain" description="ATP-dependent DNA ligase family profile" evidence="4">
    <location>
        <begin position="99"/>
        <end position="189"/>
    </location>
</feature>
<dbReference type="Gene3D" id="3.30.470.30">
    <property type="entry name" value="DNA ligase/mRNA capping enzyme"/>
    <property type="match status" value="1"/>
</dbReference>
<reference evidence="5" key="1">
    <citation type="journal article" date="2024" name="Int. J. Syst. Evol. Microbiol.">
        <title>Polycladomyces zharkentensis sp. nov., a novel thermophilic cellulose- and starch-degrading member of the Bacillota from a geothermal aquifer in Kazakhstan.</title>
        <authorList>
            <person name="Mashzhan A."/>
            <person name="Kistaubayeva A."/>
            <person name="Javier-Lopez R."/>
            <person name="Bissenova U."/>
            <person name="Bissenbay A."/>
            <person name="Birkeland N.K."/>
        </authorList>
    </citation>
    <scope>NUCLEOTIDE SEQUENCE</scope>
    <source>
        <strain evidence="5">ZKZ2T</strain>
    </source>
</reference>
<organism evidence="5 6">
    <name type="scientific">Polycladomyces zharkentensis</name>
    <dbReference type="NCBI Taxonomy" id="2807616"/>
    <lineage>
        <taxon>Bacteria</taxon>
        <taxon>Bacillati</taxon>
        <taxon>Bacillota</taxon>
        <taxon>Bacilli</taxon>
        <taxon>Bacillales</taxon>
        <taxon>Thermoactinomycetaceae</taxon>
        <taxon>Polycladomyces</taxon>
    </lineage>
</organism>
<dbReference type="InterPro" id="IPR050191">
    <property type="entry name" value="ATP-dep_DNA_ligase"/>
</dbReference>
<protein>
    <submittedName>
        <fullName evidence="5">ATP-dependent DNA ligase</fullName>
    </submittedName>
</protein>
<dbReference type="Gene3D" id="3.30.1490.70">
    <property type="match status" value="1"/>
</dbReference>
<evidence type="ECO:0000256" key="3">
    <source>
        <dbReference type="ARBA" id="ARBA00034003"/>
    </source>
</evidence>
<dbReference type="GO" id="GO:0016874">
    <property type="term" value="F:ligase activity"/>
    <property type="evidence" value="ECO:0007669"/>
    <property type="project" value="UniProtKB-KW"/>
</dbReference>
<keyword evidence="6" id="KW-1185">Reference proteome</keyword>
<dbReference type="SUPFAM" id="SSF50249">
    <property type="entry name" value="Nucleic acid-binding proteins"/>
    <property type="match status" value="1"/>
</dbReference>
<keyword evidence="2 5" id="KW-0436">Ligase</keyword>
<dbReference type="EMBL" id="JAFHAP010000016">
    <property type="protein sequence ID" value="MBN2910753.1"/>
    <property type="molecule type" value="Genomic_DNA"/>
</dbReference>
<dbReference type="CDD" id="cd07906">
    <property type="entry name" value="Adenylation_DNA_ligase_LigD_LigC"/>
    <property type="match status" value="1"/>
</dbReference>
<evidence type="ECO:0000313" key="5">
    <source>
        <dbReference type="EMBL" id="MBN2910753.1"/>
    </source>
</evidence>
<dbReference type="Proteomes" id="UP001177120">
    <property type="component" value="Unassembled WGS sequence"/>
</dbReference>
<dbReference type="Pfam" id="PF01068">
    <property type="entry name" value="DNA_ligase_A_M"/>
    <property type="match status" value="1"/>
</dbReference>
<comment type="caution">
    <text evidence="5">The sequence shown here is derived from an EMBL/GenBank/DDBJ whole genome shotgun (WGS) entry which is preliminary data.</text>
</comment>
<dbReference type="RefSeq" id="WP_205496970.1">
    <property type="nucleotide sequence ID" value="NZ_JAFHAP010000016.1"/>
</dbReference>
<evidence type="ECO:0000313" key="6">
    <source>
        <dbReference type="Proteomes" id="UP001177120"/>
    </source>
</evidence>
<dbReference type="SUPFAM" id="SSF56091">
    <property type="entry name" value="DNA ligase/mRNA capping enzyme, catalytic domain"/>
    <property type="match status" value="1"/>
</dbReference>
<accession>A0ABS2WMJ0</accession>
<dbReference type="PANTHER" id="PTHR45674">
    <property type="entry name" value="DNA LIGASE 1/3 FAMILY MEMBER"/>
    <property type="match status" value="1"/>
</dbReference>
<comment type="similarity">
    <text evidence="1">Belongs to the ATP-dependent DNA ligase family.</text>
</comment>
<dbReference type="PANTHER" id="PTHR45674:SF4">
    <property type="entry name" value="DNA LIGASE 1"/>
    <property type="match status" value="1"/>
</dbReference>
<dbReference type="Gene3D" id="2.40.50.140">
    <property type="entry name" value="Nucleic acid-binding proteins"/>
    <property type="match status" value="1"/>
</dbReference>
<dbReference type="PROSITE" id="PS50160">
    <property type="entry name" value="DNA_LIGASE_A3"/>
    <property type="match status" value="1"/>
</dbReference>
<dbReference type="InterPro" id="IPR012340">
    <property type="entry name" value="NA-bd_OB-fold"/>
</dbReference>
<evidence type="ECO:0000259" key="4">
    <source>
        <dbReference type="PROSITE" id="PS50160"/>
    </source>
</evidence>
<proteinExistence type="inferred from homology"/>